<reference evidence="2" key="1">
    <citation type="submission" date="2020-08" db="EMBL/GenBank/DDBJ databases">
        <title>Lewinella bacteria from marine environments.</title>
        <authorList>
            <person name="Zhong Y."/>
        </authorList>
    </citation>
    <scope>NUCLEOTIDE SEQUENCE</scope>
    <source>
        <strain evidence="2">KCTC 42187</strain>
    </source>
</reference>
<organism evidence="2 3">
    <name type="scientific">Neolewinella lacunae</name>
    <dbReference type="NCBI Taxonomy" id="1517758"/>
    <lineage>
        <taxon>Bacteria</taxon>
        <taxon>Pseudomonadati</taxon>
        <taxon>Bacteroidota</taxon>
        <taxon>Saprospiria</taxon>
        <taxon>Saprospirales</taxon>
        <taxon>Lewinellaceae</taxon>
        <taxon>Neolewinella</taxon>
    </lineage>
</organism>
<dbReference type="EMBL" id="JACSIT010000098">
    <property type="protein sequence ID" value="MBC6994447.1"/>
    <property type="molecule type" value="Genomic_DNA"/>
</dbReference>
<dbReference type="Proteomes" id="UP000650081">
    <property type="component" value="Unassembled WGS sequence"/>
</dbReference>
<accession>A0A923PPQ5</accession>
<evidence type="ECO:0000313" key="2">
    <source>
        <dbReference type="EMBL" id="MBC6994447.1"/>
    </source>
</evidence>
<comment type="caution">
    <text evidence="2">The sequence shown here is derived from an EMBL/GenBank/DDBJ whole genome shotgun (WGS) entry which is preliminary data.</text>
</comment>
<evidence type="ECO:0000256" key="1">
    <source>
        <dbReference type="SAM" id="SignalP"/>
    </source>
</evidence>
<keyword evidence="3" id="KW-1185">Reference proteome</keyword>
<proteinExistence type="predicted"/>
<protein>
    <recommendedName>
        <fullName evidence="4">6-bladed beta-propeller</fullName>
    </recommendedName>
</protein>
<dbReference type="RefSeq" id="WP_187466521.1">
    <property type="nucleotide sequence ID" value="NZ_JACSIT010000098.1"/>
</dbReference>
<keyword evidence="1" id="KW-0732">Signal</keyword>
<evidence type="ECO:0008006" key="4">
    <source>
        <dbReference type="Google" id="ProtNLM"/>
    </source>
</evidence>
<evidence type="ECO:0000313" key="3">
    <source>
        <dbReference type="Proteomes" id="UP000650081"/>
    </source>
</evidence>
<feature type="signal peptide" evidence="1">
    <location>
        <begin position="1"/>
        <end position="21"/>
    </location>
</feature>
<dbReference type="PROSITE" id="PS51257">
    <property type="entry name" value="PROKAR_LIPOPROTEIN"/>
    <property type="match status" value="1"/>
</dbReference>
<sequence length="391" mass="44966">MKSCTLLPLFLALLFSCTAEPQDEVALNSRDLSVYEIDNSQTLPVADVNDYFELTSITIDPATSLKLGGTIDKFVLIGDTLIVCARRKGVVTALSSEGEIYWQLIANAQDFNIFSTIGLFDYNKFTKLIEISDYTERSFYYFSSDGSFHHRESSEIDFMDRAHLTPSVMVYDIFDFNNTHLIKDEKRYKYLRTTDGENLTPLVPMPLWQEGVVPIGGFDNFSEYKDQILHHSDLYDTIFLVQETQVQPFSVVTLKRGGSTQSVMEDSRIPGKLQFVMDENMPWITQAIPEKDRLFTSYVDNFSRFFSIIDQSKGVQLNSRLLKIEDATCIAPYSYWNGYWLSKTSPWELEFFKSLEAAGTPIDETVVKSFFEQRQNRDDLKGETFYLLKML</sequence>
<dbReference type="AlphaFoldDB" id="A0A923PPQ5"/>
<feature type="chain" id="PRO_5036903886" description="6-bladed beta-propeller" evidence="1">
    <location>
        <begin position="22"/>
        <end position="391"/>
    </location>
</feature>
<name>A0A923PPQ5_9BACT</name>
<gene>
    <name evidence="2" type="ORF">H9S92_09745</name>
</gene>